<dbReference type="KEGG" id="ncv:NCAV_0589"/>
<accession>A0A2K5AQ66</accession>
<evidence type="ECO:0000313" key="2">
    <source>
        <dbReference type="Proteomes" id="UP000236248"/>
    </source>
</evidence>
<dbReference type="Proteomes" id="UP000236248">
    <property type="component" value="Chromosome NCAV"/>
</dbReference>
<reference evidence="2" key="1">
    <citation type="submission" date="2018-01" db="EMBL/GenBank/DDBJ databases">
        <authorList>
            <person name="Kerou L M."/>
        </authorList>
    </citation>
    <scope>NUCLEOTIDE SEQUENCE [LARGE SCALE GENOMIC DNA]</scope>
    <source>
        <strain evidence="2">SCU2</strain>
    </source>
</reference>
<dbReference type="RefSeq" id="WP_103287420.1">
    <property type="nucleotide sequence ID" value="NZ_LT981265.1"/>
</dbReference>
<dbReference type="GeneID" id="41594675"/>
<evidence type="ECO:0000313" key="1">
    <source>
        <dbReference type="EMBL" id="SPC33782.1"/>
    </source>
</evidence>
<protein>
    <submittedName>
        <fullName evidence="1">Uncharacterized protein</fullName>
    </submittedName>
</protein>
<name>A0A2K5AQ66_9ARCH</name>
<sequence>MSNMVSNMNDASTSILRFIEDLIKESVGNVIIWDEKSRHMKGKYFYVNVSKDMQVGILLGFIMDDNGRAKKCLALCFTDPKGRVDKSIAIRTENLFNSIIKKLEGFTIVKDDLSALMRTSTINDESKALEFFKSSLLLLVNALTSK</sequence>
<keyword evidence="2" id="KW-1185">Reference proteome</keyword>
<dbReference type="AlphaFoldDB" id="A0A2K5AQ66"/>
<gene>
    <name evidence="1" type="ORF">NCAV_0589</name>
</gene>
<dbReference type="EMBL" id="LT981265">
    <property type="protein sequence ID" value="SPC33782.1"/>
    <property type="molecule type" value="Genomic_DNA"/>
</dbReference>
<organism evidence="1 2">
    <name type="scientific">Candidatus Nitrosocaldus cavascurensis</name>
    <dbReference type="NCBI Taxonomy" id="2058097"/>
    <lineage>
        <taxon>Archaea</taxon>
        <taxon>Nitrososphaerota</taxon>
        <taxon>Nitrososphaeria</taxon>
        <taxon>Candidatus Nitrosocaldales</taxon>
        <taxon>Candidatus Nitrosocaldaceae</taxon>
        <taxon>Candidatus Nitrosocaldus</taxon>
    </lineage>
</organism>
<proteinExistence type="predicted"/>